<organism evidence="2 3">
    <name type="scientific">Aspergillus wentii DTO 134E9</name>
    <dbReference type="NCBI Taxonomy" id="1073089"/>
    <lineage>
        <taxon>Eukaryota</taxon>
        <taxon>Fungi</taxon>
        <taxon>Dikarya</taxon>
        <taxon>Ascomycota</taxon>
        <taxon>Pezizomycotina</taxon>
        <taxon>Eurotiomycetes</taxon>
        <taxon>Eurotiomycetidae</taxon>
        <taxon>Eurotiales</taxon>
        <taxon>Aspergillaceae</taxon>
        <taxon>Aspergillus</taxon>
        <taxon>Aspergillus subgen. Cremei</taxon>
    </lineage>
</organism>
<sequence length="896" mass="100401">MGESLDSTNQGGALDKFFDCKICNDIWRRFEDPKSTHEISLGRQDAASSKCPRHTPLVEQFKEYCGDERQCDDMGIREGYGEGSLCIIESLSDFGIYWDLLLVKQDSDPGHVGTGRILDPDWADLDIVKRWKTQCLSSHGAKCHNPMKIWPTRPAWLIDVEDKCVIPGQDCGPFVALSYSHGEPPVLKVDANDMVKLQEPLGLENPEISKYLSPEIRHGICLTSAIGERYLWADGLCIVDGHSATTEAQSDNIGAIYASAIVTLIAADGHSKDGIPGLKDVSPPRKLEQRVIPFGNEKIIVRNTTLFSIGGGTPYYEDGRTYQDYKMSPRKILFHNKAVHWECQCSQWHEELTPGDEVYSYLDPRLAVMLAGFPDIEALSHTISNYNRQEIIYDEDALPGFQGILSVLSRSFTGGFLHGLPEMLFDRALGWKPHWSHTNLRRRRQSKKSSNIQLALPSWSWAGWQGMVHTSAEAANINHRQDTISETIPITEWYTSKSPSDSPLRRIRSTWYENRDSYKDFTKPLPAGWTRYDVPADRMAEDQPWLHPDGCGDYFFKYSGMPEEDYCHSWYFPFPVPDIQDCTPPFSPEQTTYLFCKTKKAHIWAKRSGKYNILNLCTRAGDEIGKLHLHNEEQLALFPENVADGEPGTQVELVAIYRLKLYAKTFNMEEEKCTFPLRSWERYEVLWVEWKEGVAYRLAIGHVTITAPIETKSSLPPTFTAPPSLSFPSAAAPEPPVAPAVLDALEGATYFPPYTSNIKQAVGNGYSVSASTYCAAALALNSTTSASNSAKTPIFACTEGTMLVRLPKTLSSAELMSVDGSDAASQFSFTLLSCVMFTDSLGSLRKAPIPPVAEPAIVLIPRRIWGVNEADIMRDRMAEEDWNGRAWKVVSLLWNV</sequence>
<evidence type="ECO:0000313" key="2">
    <source>
        <dbReference type="EMBL" id="OJJ33800.1"/>
    </source>
</evidence>
<gene>
    <name evidence="2" type="ORF">ASPWEDRAFT_41676</name>
</gene>
<dbReference type="Pfam" id="PF06985">
    <property type="entry name" value="HET"/>
    <property type="match status" value="1"/>
</dbReference>
<dbReference type="EMBL" id="KV878213">
    <property type="protein sequence ID" value="OJJ33800.1"/>
    <property type="molecule type" value="Genomic_DNA"/>
</dbReference>
<protein>
    <recommendedName>
        <fullName evidence="1">Heterokaryon incompatibility domain-containing protein</fullName>
    </recommendedName>
</protein>
<evidence type="ECO:0000259" key="1">
    <source>
        <dbReference type="Pfam" id="PF06985"/>
    </source>
</evidence>
<reference evidence="3" key="1">
    <citation type="journal article" date="2017" name="Genome Biol.">
        <title>Comparative genomics reveals high biological diversity and specific adaptations in the industrially and medically important fungal genus Aspergillus.</title>
        <authorList>
            <person name="de Vries R.P."/>
            <person name="Riley R."/>
            <person name="Wiebenga A."/>
            <person name="Aguilar-Osorio G."/>
            <person name="Amillis S."/>
            <person name="Uchima C.A."/>
            <person name="Anderluh G."/>
            <person name="Asadollahi M."/>
            <person name="Askin M."/>
            <person name="Barry K."/>
            <person name="Battaglia E."/>
            <person name="Bayram O."/>
            <person name="Benocci T."/>
            <person name="Braus-Stromeyer S.A."/>
            <person name="Caldana C."/>
            <person name="Canovas D."/>
            <person name="Cerqueira G.C."/>
            <person name="Chen F."/>
            <person name="Chen W."/>
            <person name="Choi C."/>
            <person name="Clum A."/>
            <person name="Dos Santos R.A."/>
            <person name="Damasio A.R."/>
            <person name="Diallinas G."/>
            <person name="Emri T."/>
            <person name="Fekete E."/>
            <person name="Flipphi M."/>
            <person name="Freyberg S."/>
            <person name="Gallo A."/>
            <person name="Gournas C."/>
            <person name="Habgood R."/>
            <person name="Hainaut M."/>
            <person name="Harispe M.L."/>
            <person name="Henrissat B."/>
            <person name="Hilden K.S."/>
            <person name="Hope R."/>
            <person name="Hossain A."/>
            <person name="Karabika E."/>
            <person name="Karaffa L."/>
            <person name="Karanyi Z."/>
            <person name="Krasevec N."/>
            <person name="Kuo A."/>
            <person name="Kusch H."/>
            <person name="LaButti K."/>
            <person name="Lagendijk E.L."/>
            <person name="Lapidus A."/>
            <person name="Levasseur A."/>
            <person name="Lindquist E."/>
            <person name="Lipzen A."/>
            <person name="Logrieco A.F."/>
            <person name="MacCabe A."/>
            <person name="Maekelae M.R."/>
            <person name="Malavazi I."/>
            <person name="Melin P."/>
            <person name="Meyer V."/>
            <person name="Mielnichuk N."/>
            <person name="Miskei M."/>
            <person name="Molnar A.P."/>
            <person name="Mule G."/>
            <person name="Ngan C.Y."/>
            <person name="Orejas M."/>
            <person name="Orosz E."/>
            <person name="Ouedraogo J.P."/>
            <person name="Overkamp K.M."/>
            <person name="Park H.-S."/>
            <person name="Perrone G."/>
            <person name="Piumi F."/>
            <person name="Punt P.J."/>
            <person name="Ram A.F."/>
            <person name="Ramon A."/>
            <person name="Rauscher S."/>
            <person name="Record E."/>
            <person name="Riano-Pachon D.M."/>
            <person name="Robert V."/>
            <person name="Roehrig J."/>
            <person name="Ruller R."/>
            <person name="Salamov A."/>
            <person name="Salih N.S."/>
            <person name="Samson R.A."/>
            <person name="Sandor E."/>
            <person name="Sanguinetti M."/>
            <person name="Schuetze T."/>
            <person name="Sepcic K."/>
            <person name="Shelest E."/>
            <person name="Sherlock G."/>
            <person name="Sophianopoulou V."/>
            <person name="Squina F.M."/>
            <person name="Sun H."/>
            <person name="Susca A."/>
            <person name="Todd R.B."/>
            <person name="Tsang A."/>
            <person name="Unkles S.E."/>
            <person name="van de Wiele N."/>
            <person name="van Rossen-Uffink D."/>
            <person name="Oliveira J.V."/>
            <person name="Vesth T.C."/>
            <person name="Visser J."/>
            <person name="Yu J.-H."/>
            <person name="Zhou M."/>
            <person name="Andersen M.R."/>
            <person name="Archer D.B."/>
            <person name="Baker S.E."/>
            <person name="Benoit I."/>
            <person name="Brakhage A.A."/>
            <person name="Braus G.H."/>
            <person name="Fischer R."/>
            <person name="Frisvad J.C."/>
            <person name="Goldman G.H."/>
            <person name="Houbraken J."/>
            <person name="Oakley B."/>
            <person name="Pocsi I."/>
            <person name="Scazzocchio C."/>
            <person name="Seiboth B."/>
            <person name="vanKuyk P.A."/>
            <person name="Wortman J."/>
            <person name="Dyer P.S."/>
            <person name="Grigoriev I.V."/>
        </authorList>
    </citation>
    <scope>NUCLEOTIDE SEQUENCE [LARGE SCALE GENOMIC DNA]</scope>
    <source>
        <strain evidence="3">DTO 134E9</strain>
    </source>
</reference>
<dbReference type="Proteomes" id="UP000184383">
    <property type="component" value="Unassembled WGS sequence"/>
</dbReference>
<feature type="domain" description="Heterokaryon incompatibility" evidence="1">
    <location>
        <begin position="174"/>
        <end position="286"/>
    </location>
</feature>
<evidence type="ECO:0000313" key="3">
    <source>
        <dbReference type="Proteomes" id="UP000184383"/>
    </source>
</evidence>
<dbReference type="AlphaFoldDB" id="A0A1L9RFV8"/>
<dbReference type="PANTHER" id="PTHR33112">
    <property type="entry name" value="DOMAIN PROTEIN, PUTATIVE-RELATED"/>
    <property type="match status" value="1"/>
</dbReference>
<dbReference type="PANTHER" id="PTHR33112:SF12">
    <property type="entry name" value="HETEROKARYON INCOMPATIBILITY DOMAIN-CONTAINING PROTEIN"/>
    <property type="match status" value="1"/>
</dbReference>
<dbReference type="InterPro" id="IPR010730">
    <property type="entry name" value="HET"/>
</dbReference>
<proteinExistence type="predicted"/>
<dbReference type="GeneID" id="63751466"/>
<dbReference type="OrthoDB" id="5135333at2759"/>
<dbReference type="VEuPathDB" id="FungiDB:ASPWEDRAFT_41676"/>
<name>A0A1L9RFV8_ASPWE</name>
<dbReference type="RefSeq" id="XP_040687476.1">
    <property type="nucleotide sequence ID" value="XM_040835618.1"/>
</dbReference>
<keyword evidence="3" id="KW-1185">Reference proteome</keyword>
<accession>A0A1L9RFV8</accession>